<comment type="caution">
    <text evidence="1">The sequence shown here is derived from an EMBL/GenBank/DDBJ whole genome shotgun (WGS) entry which is preliminary data.</text>
</comment>
<accession>L8PMU7</accession>
<name>L8PMU7_STRVR</name>
<evidence type="ECO:0000313" key="2">
    <source>
        <dbReference type="Proteomes" id="UP000011205"/>
    </source>
</evidence>
<dbReference type="EMBL" id="AMLP01000006">
    <property type="protein sequence ID" value="ELS58916.1"/>
    <property type="molecule type" value="Genomic_DNA"/>
</dbReference>
<gene>
    <name evidence="1" type="ORF">STVIR_0116</name>
</gene>
<dbReference type="Proteomes" id="UP000011205">
    <property type="component" value="Unassembled WGS sequence"/>
</dbReference>
<protein>
    <submittedName>
        <fullName evidence="1">Uncharacterized protein</fullName>
    </submittedName>
</protein>
<proteinExistence type="predicted"/>
<evidence type="ECO:0000313" key="1">
    <source>
        <dbReference type="EMBL" id="ELS58916.1"/>
    </source>
</evidence>
<organism evidence="1 2">
    <name type="scientific">Streptomyces viridochromogenes Tue57</name>
    <dbReference type="NCBI Taxonomy" id="1160705"/>
    <lineage>
        <taxon>Bacteria</taxon>
        <taxon>Bacillati</taxon>
        <taxon>Actinomycetota</taxon>
        <taxon>Actinomycetes</taxon>
        <taxon>Kitasatosporales</taxon>
        <taxon>Streptomycetaceae</taxon>
        <taxon>Streptomyces</taxon>
    </lineage>
</organism>
<reference evidence="1 2" key="1">
    <citation type="journal article" date="2013" name="Genome Announc.">
        <title>Draft Genome Sequence of Streptomyces viridochromogenes Strain Tu57, Producer of Avilamycin.</title>
        <authorList>
            <person name="Gruning B.A."/>
            <person name="Erxleben A."/>
            <person name="Hahnlein A."/>
            <person name="Gunther S."/>
        </authorList>
    </citation>
    <scope>NUCLEOTIDE SEQUENCE [LARGE SCALE GENOMIC DNA]</scope>
    <source>
        <strain evidence="1 2">Tue57</strain>
    </source>
</reference>
<dbReference type="AlphaFoldDB" id="L8PMU7"/>
<sequence>MTASGMRTVSRPKGTWGLVVAPRHWKAERTIG</sequence>
<dbReference type="PATRIC" id="fig|1160705.3.peg.113"/>